<dbReference type="GO" id="GO:0005471">
    <property type="term" value="F:ATP:ADP antiporter activity"/>
    <property type="evidence" value="ECO:0007669"/>
    <property type="project" value="InterPro"/>
</dbReference>
<organism evidence="9 10">
    <name type="scientific">Tahibacter soli</name>
    <dbReference type="NCBI Taxonomy" id="2983605"/>
    <lineage>
        <taxon>Bacteria</taxon>
        <taxon>Pseudomonadati</taxon>
        <taxon>Pseudomonadota</taxon>
        <taxon>Gammaproteobacteria</taxon>
        <taxon>Lysobacterales</taxon>
        <taxon>Rhodanobacteraceae</taxon>
        <taxon>Tahibacter</taxon>
    </lineage>
</organism>
<keyword evidence="4 8" id="KW-0547">Nucleotide-binding</keyword>
<evidence type="ECO:0000256" key="7">
    <source>
        <dbReference type="ARBA" id="ARBA00023136"/>
    </source>
</evidence>
<dbReference type="PANTHER" id="PTHR43596:SF1">
    <property type="entry name" value="ADP,ATP CARRIER PROTEIN"/>
    <property type="match status" value="1"/>
</dbReference>
<gene>
    <name evidence="9" type="ORF">OD750_019720</name>
</gene>
<feature type="transmembrane region" description="Helical" evidence="8">
    <location>
        <begin position="397"/>
        <end position="425"/>
    </location>
</feature>
<evidence type="ECO:0000256" key="2">
    <source>
        <dbReference type="ARBA" id="ARBA00022448"/>
    </source>
</evidence>
<keyword evidence="3 8" id="KW-0812">Transmembrane</keyword>
<dbReference type="InterPro" id="IPR004667">
    <property type="entry name" value="ADP_ATP_car_bac_type"/>
</dbReference>
<name>A0A9X3YN47_9GAMM</name>
<feature type="transmembrane region" description="Helical" evidence="8">
    <location>
        <begin position="315"/>
        <end position="346"/>
    </location>
</feature>
<dbReference type="SUPFAM" id="SSF103473">
    <property type="entry name" value="MFS general substrate transporter"/>
    <property type="match status" value="1"/>
</dbReference>
<dbReference type="AlphaFoldDB" id="A0A9X3YN47"/>
<reference evidence="9" key="1">
    <citation type="submission" date="2023-02" db="EMBL/GenBank/DDBJ databases">
        <title>Tahibacter soli sp. nov. isolated from soil.</title>
        <authorList>
            <person name="Baek J.H."/>
            <person name="Lee J.K."/>
            <person name="Choi D.G."/>
            <person name="Jeon C.O."/>
        </authorList>
    </citation>
    <scope>NUCLEOTIDE SEQUENCE</scope>
    <source>
        <strain evidence="9">BL</strain>
    </source>
</reference>
<keyword evidence="2 8" id="KW-0813">Transport</keyword>
<feature type="transmembrane region" description="Helical" evidence="8">
    <location>
        <begin position="31"/>
        <end position="50"/>
    </location>
</feature>
<keyword evidence="7 8" id="KW-0472">Membrane</keyword>
<dbReference type="EMBL" id="JAOVZO020000019">
    <property type="protein sequence ID" value="MDC8014779.1"/>
    <property type="molecule type" value="Genomic_DNA"/>
</dbReference>
<accession>A0A9X3YN47</accession>
<protein>
    <recommendedName>
        <fullName evidence="8">ADP,ATP carrier protein</fullName>
    </recommendedName>
</protein>
<feature type="transmembrane region" description="Helical" evidence="8">
    <location>
        <begin position="190"/>
        <end position="208"/>
    </location>
</feature>
<dbReference type="Pfam" id="PF03219">
    <property type="entry name" value="TLC"/>
    <property type="match status" value="1"/>
</dbReference>
<evidence type="ECO:0000313" key="9">
    <source>
        <dbReference type="EMBL" id="MDC8014779.1"/>
    </source>
</evidence>
<comment type="caution">
    <text evidence="9">The sequence shown here is derived from an EMBL/GenBank/DDBJ whole genome shotgun (WGS) entry which is preliminary data.</text>
</comment>
<feature type="transmembrane region" description="Helical" evidence="8">
    <location>
        <begin position="245"/>
        <end position="264"/>
    </location>
</feature>
<evidence type="ECO:0000256" key="8">
    <source>
        <dbReference type="RuleBase" id="RU363121"/>
    </source>
</evidence>
<dbReference type="PANTHER" id="PTHR43596">
    <property type="entry name" value="ADP,ATP CARRIER PROTEIN"/>
    <property type="match status" value="1"/>
</dbReference>
<evidence type="ECO:0000256" key="3">
    <source>
        <dbReference type="ARBA" id="ARBA00022692"/>
    </source>
</evidence>
<dbReference type="InterPro" id="IPR036259">
    <property type="entry name" value="MFS_trans_sf"/>
</dbReference>
<evidence type="ECO:0000313" key="10">
    <source>
        <dbReference type="Proteomes" id="UP001139971"/>
    </source>
</evidence>
<sequence>MSTELPARDPDPRHDDGLLHALFSVRRDERAPLLLAFVYFFCVLASYYVLRPIRDEMGVAGGVNNLPWLFLGTLTVTALVSPLFSRLVSRLPRRAFVAWAYRAMILCLVGFWFALRYAPDSAQVWVGRVFFVWLAVFAVFVVSLFWAVMSDVFATRQAKRLYGVIGAGGTLGGVAGGLLTGWLVHAVGTLPLLIVSAVLLEAALRAMYALSARVAASGDAQSRAEREVIGGSVWAGFAGVAQSPYLAGIAVFMLLFTIGSTFLYFLQAEIVAREIVDRAARTAYFAQVDVWVNGLTLVLQLVLTGRLMSRIGVGAILALVPLLSVLGFLALAAAPLLSVVIVMQVLRRTGNFALTGPAREVLYVPLSREQKYKAKNFIDTFVFRLGDQLGAWTHTGLAALGLGLSGIALAAVPVSAAWLAVAVWLGRRHARLAPSALPLPVASAFASHLAAEGKRS</sequence>
<dbReference type="Pfam" id="PF07690">
    <property type="entry name" value="MFS_1"/>
    <property type="match status" value="1"/>
</dbReference>
<proteinExistence type="inferred from homology"/>
<feature type="transmembrane region" description="Helical" evidence="8">
    <location>
        <begin position="66"/>
        <end position="84"/>
    </location>
</feature>
<keyword evidence="6 8" id="KW-1133">Transmembrane helix</keyword>
<evidence type="ECO:0000256" key="6">
    <source>
        <dbReference type="ARBA" id="ARBA00022989"/>
    </source>
</evidence>
<feature type="transmembrane region" description="Helical" evidence="8">
    <location>
        <begin position="161"/>
        <end position="184"/>
    </location>
</feature>
<dbReference type="RefSeq" id="WP_263540980.1">
    <property type="nucleotide sequence ID" value="NZ_JAOVZO020000019.1"/>
</dbReference>
<evidence type="ECO:0000256" key="1">
    <source>
        <dbReference type="ARBA" id="ARBA00004141"/>
    </source>
</evidence>
<comment type="similarity">
    <text evidence="8">Belongs to the ADP/ATP translocase tlc family.</text>
</comment>
<evidence type="ECO:0000256" key="5">
    <source>
        <dbReference type="ARBA" id="ARBA00022840"/>
    </source>
</evidence>
<comment type="subcellular location">
    <subcellularLocation>
        <location evidence="1 8">Membrane</location>
        <topology evidence="1 8">Multi-pass membrane protein</topology>
    </subcellularLocation>
</comment>
<dbReference type="InterPro" id="IPR011701">
    <property type="entry name" value="MFS"/>
</dbReference>
<keyword evidence="5 8" id="KW-0067">ATP-binding</keyword>
<evidence type="ECO:0000256" key="4">
    <source>
        <dbReference type="ARBA" id="ARBA00022741"/>
    </source>
</evidence>
<dbReference type="GO" id="GO:0005524">
    <property type="term" value="F:ATP binding"/>
    <property type="evidence" value="ECO:0007669"/>
    <property type="project" value="UniProtKB-KW"/>
</dbReference>
<feature type="transmembrane region" description="Helical" evidence="8">
    <location>
        <begin position="96"/>
        <end position="118"/>
    </location>
</feature>
<keyword evidence="10" id="KW-1185">Reference proteome</keyword>
<feature type="transmembrane region" description="Helical" evidence="8">
    <location>
        <begin position="284"/>
        <end position="303"/>
    </location>
</feature>
<dbReference type="Proteomes" id="UP001139971">
    <property type="component" value="Unassembled WGS sequence"/>
</dbReference>
<dbReference type="GO" id="GO:0016020">
    <property type="term" value="C:membrane"/>
    <property type="evidence" value="ECO:0007669"/>
    <property type="project" value="UniProtKB-SubCell"/>
</dbReference>
<dbReference type="Gene3D" id="1.20.1250.20">
    <property type="entry name" value="MFS general substrate transporter like domains"/>
    <property type="match status" value="1"/>
</dbReference>
<feature type="transmembrane region" description="Helical" evidence="8">
    <location>
        <begin position="130"/>
        <end position="149"/>
    </location>
</feature>